<dbReference type="EMBL" id="NAJL01000018">
    <property type="protein sequence ID" value="TKA28446.1"/>
    <property type="molecule type" value="Genomic_DNA"/>
</dbReference>
<evidence type="ECO:0000313" key="4">
    <source>
        <dbReference type="Proteomes" id="UP000308549"/>
    </source>
</evidence>
<reference evidence="3 4" key="1">
    <citation type="submission" date="2017-03" db="EMBL/GenBank/DDBJ databases">
        <title>Genomes of endolithic fungi from Antarctica.</title>
        <authorList>
            <person name="Coleine C."/>
            <person name="Masonjones S."/>
            <person name="Stajich J.E."/>
        </authorList>
    </citation>
    <scope>NUCLEOTIDE SEQUENCE [LARGE SCALE GENOMIC DNA]</scope>
    <source>
        <strain evidence="3 4">CCFEE 6315</strain>
    </source>
</reference>
<proteinExistence type="predicted"/>
<feature type="transmembrane region" description="Helical" evidence="2">
    <location>
        <begin position="182"/>
        <end position="207"/>
    </location>
</feature>
<dbReference type="Proteomes" id="UP000308549">
    <property type="component" value="Unassembled WGS sequence"/>
</dbReference>
<evidence type="ECO:0000313" key="3">
    <source>
        <dbReference type="EMBL" id="TKA28446.1"/>
    </source>
</evidence>
<organism evidence="3 4">
    <name type="scientific">Salinomyces thailandicus</name>
    <dbReference type="NCBI Taxonomy" id="706561"/>
    <lineage>
        <taxon>Eukaryota</taxon>
        <taxon>Fungi</taxon>
        <taxon>Dikarya</taxon>
        <taxon>Ascomycota</taxon>
        <taxon>Pezizomycotina</taxon>
        <taxon>Dothideomycetes</taxon>
        <taxon>Dothideomycetidae</taxon>
        <taxon>Mycosphaerellales</taxon>
        <taxon>Teratosphaeriaceae</taxon>
        <taxon>Salinomyces</taxon>
    </lineage>
</organism>
<feature type="transmembrane region" description="Helical" evidence="2">
    <location>
        <begin position="36"/>
        <end position="57"/>
    </location>
</feature>
<sequence length="286" mass="31618">MAPVVWGLPLGQMQWSAFNSKNMFGNTDWHLRRTKFVVYQLALIFCVVSESLGTAALSDYVDEQKFVKGMNNNAYVYNNDYVGAASYNIFAGVFVAFIFGAAFFFDLFWPERHESKSVRIAWKVCGVLSTLAHLAAALELTIITSTRQGYVTGVSQAEGENLVGQFHKDGGTPLNYKKNGRAVAAVVFAWLGFCSVVPSCILLFLSIDNAEKGPGPKTAHAENREAAHEYANMPVSQRHSHDLEKQTDIAHPELSYQPSTRDPIEAHRAEEEVHSATPAADIPTER</sequence>
<name>A0A4U0U239_9PEZI</name>
<keyword evidence="2" id="KW-0472">Membrane</keyword>
<keyword evidence="4" id="KW-1185">Reference proteome</keyword>
<dbReference type="OrthoDB" id="3596006at2759"/>
<protein>
    <recommendedName>
        <fullName evidence="5">MARVEL domain-containing protein</fullName>
    </recommendedName>
</protein>
<comment type="caution">
    <text evidence="3">The sequence shown here is derived from an EMBL/GenBank/DDBJ whole genome shotgun (WGS) entry which is preliminary data.</text>
</comment>
<accession>A0A4U0U239</accession>
<evidence type="ECO:0000256" key="1">
    <source>
        <dbReference type="SAM" id="MobiDB-lite"/>
    </source>
</evidence>
<feature type="transmembrane region" description="Helical" evidence="2">
    <location>
        <begin position="87"/>
        <end position="108"/>
    </location>
</feature>
<keyword evidence="2" id="KW-0812">Transmembrane</keyword>
<keyword evidence="2" id="KW-1133">Transmembrane helix</keyword>
<feature type="compositionally biased region" description="Basic and acidic residues" evidence="1">
    <location>
        <begin position="262"/>
        <end position="274"/>
    </location>
</feature>
<gene>
    <name evidence="3" type="ORF">B0A50_03913</name>
</gene>
<feature type="transmembrane region" description="Helical" evidence="2">
    <location>
        <begin position="120"/>
        <end position="143"/>
    </location>
</feature>
<evidence type="ECO:0000256" key="2">
    <source>
        <dbReference type="SAM" id="Phobius"/>
    </source>
</evidence>
<feature type="region of interest" description="Disordered" evidence="1">
    <location>
        <begin position="234"/>
        <end position="286"/>
    </location>
</feature>
<dbReference type="AlphaFoldDB" id="A0A4U0U239"/>
<evidence type="ECO:0008006" key="5">
    <source>
        <dbReference type="Google" id="ProtNLM"/>
    </source>
</evidence>
<feature type="compositionally biased region" description="Basic and acidic residues" evidence="1">
    <location>
        <begin position="239"/>
        <end position="251"/>
    </location>
</feature>